<feature type="region of interest" description="Disordered" evidence="1">
    <location>
        <begin position="152"/>
        <end position="179"/>
    </location>
</feature>
<evidence type="ECO:0000313" key="3">
    <source>
        <dbReference type="Proteomes" id="UP000621266"/>
    </source>
</evidence>
<gene>
    <name evidence="2" type="ORF">GCU69_06190</name>
</gene>
<proteinExistence type="predicted"/>
<evidence type="ECO:0008006" key="4">
    <source>
        <dbReference type="Google" id="ProtNLM"/>
    </source>
</evidence>
<accession>A0ABQ7FM27</accession>
<sequence length="179" mass="17514">MDGAAVLKAVRRAAAAVTAALLVTGCGGSGDSGDDKAAAGGEKTAEASQSPAGGDGGDAAGAGKPDGTWVSTLDDSPGALVVNGQRVATVGQLTRNGTEQTCSGMLEADAAGGKLPFTLRCTSGQGDATPGGTLKVSDDGQKLSVEWQDGSMGLYKRGAPGAEVPGAEELPDLPKLDEL</sequence>
<dbReference type="Proteomes" id="UP000621266">
    <property type="component" value="Unassembled WGS sequence"/>
</dbReference>
<feature type="non-terminal residue" evidence="2">
    <location>
        <position position="179"/>
    </location>
</feature>
<evidence type="ECO:0000256" key="1">
    <source>
        <dbReference type="SAM" id="MobiDB-lite"/>
    </source>
</evidence>
<comment type="caution">
    <text evidence="2">The sequence shown here is derived from an EMBL/GenBank/DDBJ whole genome shotgun (WGS) entry which is preliminary data.</text>
</comment>
<name>A0ABQ7FM27_9ACTN</name>
<dbReference type="RefSeq" id="WP_156205334.1">
    <property type="nucleotide sequence ID" value="NZ_WHPN01000144.1"/>
</dbReference>
<protein>
    <recommendedName>
        <fullName evidence="4">Lipoprotein</fullName>
    </recommendedName>
</protein>
<feature type="region of interest" description="Disordered" evidence="1">
    <location>
        <begin position="25"/>
        <end position="76"/>
    </location>
</feature>
<dbReference type="EMBL" id="WHPN01000144">
    <property type="protein sequence ID" value="KAF4410011.1"/>
    <property type="molecule type" value="Genomic_DNA"/>
</dbReference>
<organism evidence="2 3">
    <name type="scientific">Streptomyces lycii</name>
    <dbReference type="NCBI Taxonomy" id="2654337"/>
    <lineage>
        <taxon>Bacteria</taxon>
        <taxon>Bacillati</taxon>
        <taxon>Actinomycetota</taxon>
        <taxon>Actinomycetes</taxon>
        <taxon>Kitasatosporales</taxon>
        <taxon>Streptomycetaceae</taxon>
        <taxon>Streptomyces</taxon>
    </lineage>
</organism>
<reference evidence="2 3" key="1">
    <citation type="submission" date="2019-10" db="EMBL/GenBank/DDBJ databases">
        <title>Streptomyces tenebrisbrunneis sp.nov., an endogenous actinomycete isolated from of Lycium ruthenicum.</title>
        <authorList>
            <person name="Ma L."/>
        </authorList>
    </citation>
    <scope>NUCLEOTIDE SEQUENCE [LARGE SCALE GENOMIC DNA]</scope>
    <source>
        <strain evidence="2 3">TRM 66187</strain>
    </source>
</reference>
<evidence type="ECO:0000313" key="2">
    <source>
        <dbReference type="EMBL" id="KAF4410011.1"/>
    </source>
</evidence>
<feature type="compositionally biased region" description="Low complexity" evidence="1">
    <location>
        <begin position="38"/>
        <end position="48"/>
    </location>
</feature>
<keyword evidence="3" id="KW-1185">Reference proteome</keyword>